<dbReference type="AlphaFoldDB" id="A0A1H7IN48"/>
<dbReference type="RefSeq" id="WP_090827277.1">
    <property type="nucleotide sequence ID" value="NZ_FOBH01000002.1"/>
</dbReference>
<protein>
    <submittedName>
        <fullName evidence="1">Uncharacterized protein</fullName>
    </submittedName>
</protein>
<gene>
    <name evidence="1" type="ORF">SAMN05216387_102237</name>
</gene>
<keyword evidence="2" id="KW-1185">Reference proteome</keyword>
<name>A0A1H7IN48_9PROT</name>
<dbReference type="EMBL" id="FOBH01000002">
    <property type="protein sequence ID" value="SEK63838.1"/>
    <property type="molecule type" value="Genomic_DNA"/>
</dbReference>
<dbReference type="STRING" id="1233.SAMN05216387_102237"/>
<evidence type="ECO:0000313" key="2">
    <source>
        <dbReference type="Proteomes" id="UP000198620"/>
    </source>
</evidence>
<accession>A0A1H7IN48</accession>
<sequence length="309" mass="35302">MSAKKYKENAPVPVQLVDAMAARARRMHNYLWHEVRDNWLTYPKDVQEELRKAGWEPPRPAWDASGNPLLDNDSGEDFLYMHRQAIRYANKILAQANDPDYPRVEGWLEIPAPDNPDFPVPPPWFDPAEFPVIMRFTTRSKTDLTFEKYLKPWETMFTDPPFLKGISLGTFGSLLHATVHDTVRHRWAEVPGGKRPEPGADVPSIPVDWDDPRYDYLGDTYSMQVNPIYWKFSGWLDERTDNWKVVHGVFGNNFWKGTWMGKLPVAPEGAPAGLHERLEDPEVASQHAKEAEQLLVIIAKSIAPGEASS</sequence>
<organism evidence="1 2">
    <name type="scientific">Nitrosovibrio tenuis</name>
    <dbReference type="NCBI Taxonomy" id="1233"/>
    <lineage>
        <taxon>Bacteria</taxon>
        <taxon>Pseudomonadati</taxon>
        <taxon>Pseudomonadota</taxon>
        <taxon>Betaproteobacteria</taxon>
        <taxon>Nitrosomonadales</taxon>
        <taxon>Nitrosomonadaceae</taxon>
        <taxon>Nitrosovibrio</taxon>
    </lineage>
</organism>
<proteinExistence type="predicted"/>
<evidence type="ECO:0000313" key="1">
    <source>
        <dbReference type="EMBL" id="SEK63838.1"/>
    </source>
</evidence>
<reference evidence="1 2" key="1">
    <citation type="submission" date="2016-10" db="EMBL/GenBank/DDBJ databases">
        <authorList>
            <person name="de Groot N.N."/>
        </authorList>
    </citation>
    <scope>NUCLEOTIDE SEQUENCE [LARGE SCALE GENOMIC DNA]</scope>
    <source>
        <strain evidence="1 2">Nv1</strain>
    </source>
</reference>
<dbReference type="OrthoDB" id="118775at2"/>
<dbReference type="Proteomes" id="UP000198620">
    <property type="component" value="Unassembled WGS sequence"/>
</dbReference>